<dbReference type="PANTHER" id="PTHR30269">
    <property type="entry name" value="TRANSMEMBRANE PROTEIN YFCA"/>
    <property type="match status" value="1"/>
</dbReference>
<keyword evidence="6 8" id="KW-1133">Transmembrane helix</keyword>
<dbReference type="AlphaFoldDB" id="A0A2A4EY20"/>
<dbReference type="GO" id="GO:0005886">
    <property type="term" value="C:plasma membrane"/>
    <property type="evidence" value="ECO:0007669"/>
    <property type="project" value="UniProtKB-SubCell"/>
</dbReference>
<feature type="transmembrane region" description="Helical" evidence="8">
    <location>
        <begin position="101"/>
        <end position="121"/>
    </location>
</feature>
<feature type="transmembrane region" description="Helical" evidence="8">
    <location>
        <begin position="227"/>
        <end position="247"/>
    </location>
</feature>
<evidence type="ECO:0000256" key="7">
    <source>
        <dbReference type="ARBA" id="ARBA00023136"/>
    </source>
</evidence>
<feature type="transmembrane region" description="Helical" evidence="8">
    <location>
        <begin position="42"/>
        <end position="59"/>
    </location>
</feature>
<dbReference type="PANTHER" id="PTHR30269:SF32">
    <property type="entry name" value="MEMBRANE TRANSPORTER PROTEIN-RELATED"/>
    <property type="match status" value="1"/>
</dbReference>
<feature type="transmembrane region" description="Helical" evidence="8">
    <location>
        <begin position="197"/>
        <end position="215"/>
    </location>
</feature>
<gene>
    <name evidence="10" type="ORF">BWP39_12515</name>
    <name evidence="9" type="ORF">N0A02_17730</name>
</gene>
<evidence type="ECO:0000256" key="6">
    <source>
        <dbReference type="ARBA" id="ARBA00022989"/>
    </source>
</evidence>
<evidence type="ECO:0000313" key="11">
    <source>
        <dbReference type="Proteomes" id="UP000218022"/>
    </source>
</evidence>
<keyword evidence="3" id="KW-0813">Transport</keyword>
<dbReference type="EMBL" id="JAOALG010000001">
    <property type="protein sequence ID" value="MEQ5841272.1"/>
    <property type="molecule type" value="Genomic_DNA"/>
</dbReference>
<reference evidence="10 11" key="1">
    <citation type="submission" date="2017-01" db="EMBL/GenBank/DDBJ databases">
        <title>Whole-Genome Shotgun Sequencing of Two beta-Proteobacterial Species in Search of the Bulgecin Biosynthetic Cluster.</title>
        <authorList>
            <person name="Horsman M.E."/>
            <person name="Marous D.R."/>
            <person name="Li R."/>
            <person name="Oliver R.A."/>
            <person name="Byun B."/>
            <person name="Emrich S.J."/>
            <person name="Boggess B."/>
            <person name="Townsend C.A."/>
            <person name="Mobashery S."/>
        </authorList>
    </citation>
    <scope>NUCLEOTIDE SEQUENCE [LARGE SCALE GENOMIC DNA]</scope>
    <source>
        <strain evidence="10 11">ATCC 31363</strain>
    </source>
</reference>
<evidence type="ECO:0000256" key="4">
    <source>
        <dbReference type="ARBA" id="ARBA00022475"/>
    </source>
</evidence>
<dbReference type="RefSeq" id="WP_096720569.1">
    <property type="nucleotide sequence ID" value="NZ_JAOALG010000001.1"/>
</dbReference>
<dbReference type="Pfam" id="PF01925">
    <property type="entry name" value="TauE"/>
    <property type="match status" value="1"/>
</dbReference>
<keyword evidence="5 8" id="KW-0812">Transmembrane</keyword>
<feature type="transmembrane region" description="Helical" evidence="8">
    <location>
        <begin position="79"/>
        <end position="96"/>
    </location>
</feature>
<evidence type="ECO:0000313" key="12">
    <source>
        <dbReference type="Proteomes" id="UP001469089"/>
    </source>
</evidence>
<reference evidence="9 12" key="3">
    <citation type="journal article" date="2024" name="Chem. Sci.">
        <title>Discovery of a lagriamide polyketide by integrated genome mining, isotopic labeling, and untargeted metabolomics.</title>
        <authorList>
            <person name="Fergusson C.H."/>
            <person name="Saulog J."/>
            <person name="Paulo B.S."/>
            <person name="Wilson D.M."/>
            <person name="Liu D.Y."/>
            <person name="Morehouse N.J."/>
            <person name="Waterworth S."/>
            <person name="Barkei J."/>
            <person name="Gray C.A."/>
            <person name="Kwan J.C."/>
            <person name="Eustaquio A.S."/>
            <person name="Linington R.G."/>
        </authorList>
    </citation>
    <scope>NUCLEOTIDE SEQUENCE [LARGE SCALE GENOMIC DNA]</scope>
    <source>
        <strain evidence="9 12">RL17-338-BIF-B</strain>
    </source>
</reference>
<name>A0A2A4EY20_9BURK</name>
<sequence length="248" mass="26832">MLSHLSVSHLSIIWLGVAISYVVFGIAGFGTALVASPLLAQFMPVSHIVPLLALLDFFAATTNLARDGRKAEFSELKRLVPLMIVGSGIGALILLFTKPDVLLLLLGIFVIGYSMYSLSGYKPMAKFGPALSVPFGLVGGVFSALFGSGGFIYAIYLQSRLDSKEHIRVTQTTLIGLSTLTRLLIFLAAGVYADRNLLLLAALLAPSMLVGVWVGRRITLKLTREQFIRLVNIVILVSGVFLLVRYFS</sequence>
<evidence type="ECO:0000256" key="8">
    <source>
        <dbReference type="RuleBase" id="RU363041"/>
    </source>
</evidence>
<proteinExistence type="inferred from homology"/>
<evidence type="ECO:0000313" key="10">
    <source>
        <dbReference type="EMBL" id="PCE25342.1"/>
    </source>
</evidence>
<comment type="caution">
    <text evidence="10">The sequence shown here is derived from an EMBL/GenBank/DDBJ whole genome shotgun (WGS) entry which is preliminary data.</text>
</comment>
<evidence type="ECO:0000313" key="9">
    <source>
        <dbReference type="EMBL" id="MEQ5841272.1"/>
    </source>
</evidence>
<keyword evidence="4 8" id="KW-1003">Cell membrane</keyword>
<dbReference type="InterPro" id="IPR002781">
    <property type="entry name" value="TM_pro_TauE-like"/>
</dbReference>
<dbReference type="Proteomes" id="UP001469089">
    <property type="component" value="Unassembled WGS sequence"/>
</dbReference>
<keyword evidence="7 8" id="KW-0472">Membrane</keyword>
<dbReference type="EMBL" id="MTZV01000004">
    <property type="protein sequence ID" value="PCE25342.1"/>
    <property type="molecule type" value="Genomic_DNA"/>
</dbReference>
<evidence type="ECO:0000256" key="1">
    <source>
        <dbReference type="ARBA" id="ARBA00004651"/>
    </source>
</evidence>
<feature type="transmembrane region" description="Helical" evidence="8">
    <location>
        <begin position="12"/>
        <end position="35"/>
    </location>
</feature>
<feature type="transmembrane region" description="Helical" evidence="8">
    <location>
        <begin position="169"/>
        <end position="191"/>
    </location>
</feature>
<reference evidence="9" key="2">
    <citation type="submission" date="2022-09" db="EMBL/GenBank/DDBJ databases">
        <authorList>
            <person name="Fergusson C."/>
            <person name="Paulo B.S."/>
            <person name="Eustaquio A.S."/>
            <person name="Linington R."/>
        </authorList>
    </citation>
    <scope>NUCLEOTIDE SEQUENCE</scope>
    <source>
        <strain evidence="9">RL17-338-BIF-B</strain>
    </source>
</reference>
<protein>
    <recommendedName>
        <fullName evidence="8">Probable membrane transporter protein</fullName>
    </recommendedName>
</protein>
<feature type="transmembrane region" description="Helical" evidence="8">
    <location>
        <begin position="133"/>
        <end position="157"/>
    </location>
</feature>
<dbReference type="OrthoDB" id="5801432at2"/>
<accession>A0A2A4EY20</accession>
<comment type="similarity">
    <text evidence="2 8">Belongs to the 4-toluene sulfonate uptake permease (TSUP) (TC 2.A.102) family.</text>
</comment>
<dbReference type="Proteomes" id="UP000218022">
    <property type="component" value="Unassembled WGS sequence"/>
</dbReference>
<evidence type="ECO:0000256" key="5">
    <source>
        <dbReference type="ARBA" id="ARBA00022692"/>
    </source>
</evidence>
<keyword evidence="12" id="KW-1185">Reference proteome</keyword>
<evidence type="ECO:0000256" key="3">
    <source>
        <dbReference type="ARBA" id="ARBA00022448"/>
    </source>
</evidence>
<evidence type="ECO:0000256" key="2">
    <source>
        <dbReference type="ARBA" id="ARBA00009142"/>
    </source>
</evidence>
<dbReference type="InterPro" id="IPR052017">
    <property type="entry name" value="TSUP"/>
</dbReference>
<comment type="subcellular location">
    <subcellularLocation>
        <location evidence="1 8">Cell membrane</location>
        <topology evidence="1 8">Multi-pass membrane protein</topology>
    </subcellularLocation>
</comment>
<organism evidence="10 11">
    <name type="scientific">Paraburkholderia acidicola</name>
    <dbReference type="NCBI Taxonomy" id="1912599"/>
    <lineage>
        <taxon>Bacteria</taxon>
        <taxon>Pseudomonadati</taxon>
        <taxon>Pseudomonadota</taxon>
        <taxon>Betaproteobacteria</taxon>
        <taxon>Burkholderiales</taxon>
        <taxon>Burkholderiaceae</taxon>
        <taxon>Paraburkholderia</taxon>
    </lineage>
</organism>